<feature type="signal peptide" evidence="1">
    <location>
        <begin position="1"/>
        <end position="18"/>
    </location>
</feature>
<accession>A0A1M6UEU6</accession>
<evidence type="ECO:0000313" key="4">
    <source>
        <dbReference type="EMBL" id="SHK67697.1"/>
    </source>
</evidence>
<evidence type="ECO:0000259" key="2">
    <source>
        <dbReference type="Pfam" id="PF01979"/>
    </source>
</evidence>
<dbReference type="PANTHER" id="PTHR43135:SF3">
    <property type="entry name" value="ALPHA-D-RIBOSE 1-METHYLPHOSPHONATE 5-TRIPHOSPHATE DIPHOSPHATASE"/>
    <property type="match status" value="1"/>
</dbReference>
<dbReference type="GO" id="GO:0016810">
    <property type="term" value="F:hydrolase activity, acting on carbon-nitrogen (but not peptide) bonds"/>
    <property type="evidence" value="ECO:0007669"/>
    <property type="project" value="InterPro"/>
</dbReference>
<dbReference type="SUPFAM" id="SSF51556">
    <property type="entry name" value="Metallo-dependent hydrolases"/>
    <property type="match status" value="1"/>
</dbReference>
<keyword evidence="1" id="KW-0732">Signal</keyword>
<organism evidence="4 5">
    <name type="scientific">Rhodothermus profundi</name>
    <dbReference type="NCBI Taxonomy" id="633813"/>
    <lineage>
        <taxon>Bacteria</taxon>
        <taxon>Pseudomonadati</taxon>
        <taxon>Rhodothermota</taxon>
        <taxon>Rhodothermia</taxon>
        <taxon>Rhodothermales</taxon>
        <taxon>Rhodothermaceae</taxon>
        <taxon>Rhodothermus</taxon>
    </lineage>
</organism>
<dbReference type="STRING" id="633813.SAMN04488087_1673"/>
<dbReference type="InterPro" id="IPR051781">
    <property type="entry name" value="Metallo-dep_Hydrolase"/>
</dbReference>
<feature type="chain" id="PRO_5013336925" evidence="1">
    <location>
        <begin position="19"/>
        <end position="569"/>
    </location>
</feature>
<dbReference type="InterPro" id="IPR032466">
    <property type="entry name" value="Metal_Hydrolase"/>
</dbReference>
<dbReference type="Gene3D" id="3.10.450.50">
    <property type="match status" value="1"/>
</dbReference>
<sequence>MRWLWSFVCLVLAGSLYAQERPVALIGAHVVNPAGFPSYPEATVLLEGSRIVAVGPADQITVPPEAERIDLRGKWIIPGLIDAHVHFFQSGGLYTRPDVIDRRHVVPYEEELAQIRQRLPDTFARYLRCGITGVVDVGGPFWNFDVRRQAQQTLRAPRVAVAGPLISTYQPAALTTDDPPIIKVTTPEEARALVQRELAHQPDLIKIWYIVRPGETPAQHLPVVQAAIEEAHAHGVRVAVHATQLETARLAVQAGADILVHSVTDQEVDDAFIRLLREHQVLYTPTLVVWEGYLEVLSRQVQLSLPELTWANPYVVATLFDLYADTTYRPPSARWVEARRRRLRIAQRNLKRLQEGGVRIAAGTDAGNIGTLHGPAIFREFELMAEAGLTPHQILTSATLHGAMVLGMADKLGVIEPGRLADLVVLDADPRLDVQHFRAIHLIIKDGQAFRPASLIQETAVDLVQRQLNAYNARHLEAFLATYAPDVAVYDFPGTLRMQGLEALRARYGRLFEENPRLHARLLGRLTVGAFVIDREQVVGRADGRILHAIAIYEVRDGRIQRVWFIRGN</sequence>
<gene>
    <name evidence="4" type="ORF">SAMN04488087_1673</name>
</gene>
<dbReference type="Pfam" id="PF01979">
    <property type="entry name" value="Amidohydro_1"/>
    <property type="match status" value="1"/>
</dbReference>
<dbReference type="InterPro" id="IPR006680">
    <property type="entry name" value="Amidohydro-rel"/>
</dbReference>
<feature type="domain" description="Amidohydrolase-related" evidence="2">
    <location>
        <begin position="75"/>
        <end position="434"/>
    </location>
</feature>
<proteinExistence type="predicted"/>
<dbReference type="EMBL" id="FRAU01000005">
    <property type="protein sequence ID" value="SHK67697.1"/>
    <property type="molecule type" value="Genomic_DNA"/>
</dbReference>
<evidence type="ECO:0000313" key="5">
    <source>
        <dbReference type="Proteomes" id="UP000185812"/>
    </source>
</evidence>
<dbReference type="SUPFAM" id="SSF54427">
    <property type="entry name" value="NTF2-like"/>
    <property type="match status" value="1"/>
</dbReference>
<dbReference type="Proteomes" id="UP000185812">
    <property type="component" value="Unassembled WGS sequence"/>
</dbReference>
<dbReference type="Gene3D" id="2.30.40.10">
    <property type="entry name" value="Urease, subunit C, domain 1"/>
    <property type="match status" value="1"/>
</dbReference>
<dbReference type="InterPro" id="IPR037401">
    <property type="entry name" value="SnoaL-like"/>
</dbReference>
<dbReference type="RefSeq" id="WP_072715518.1">
    <property type="nucleotide sequence ID" value="NZ_FRAU01000005.1"/>
</dbReference>
<protein>
    <submittedName>
        <fullName evidence="4">Imidazolonepropionase</fullName>
    </submittedName>
</protein>
<evidence type="ECO:0000256" key="1">
    <source>
        <dbReference type="SAM" id="SignalP"/>
    </source>
</evidence>
<dbReference type="PANTHER" id="PTHR43135">
    <property type="entry name" value="ALPHA-D-RIBOSE 1-METHYLPHOSPHONATE 5-TRIPHOSPHATE DIPHOSPHATASE"/>
    <property type="match status" value="1"/>
</dbReference>
<dbReference type="OrthoDB" id="9797498at2"/>
<keyword evidence="5" id="KW-1185">Reference proteome</keyword>
<feature type="domain" description="SnoaL-like" evidence="3">
    <location>
        <begin position="464"/>
        <end position="562"/>
    </location>
</feature>
<dbReference type="Pfam" id="PF12680">
    <property type="entry name" value="SnoaL_2"/>
    <property type="match status" value="1"/>
</dbReference>
<dbReference type="SUPFAM" id="SSF51338">
    <property type="entry name" value="Composite domain of metallo-dependent hydrolases"/>
    <property type="match status" value="1"/>
</dbReference>
<dbReference type="InterPro" id="IPR032710">
    <property type="entry name" value="NTF2-like_dom_sf"/>
</dbReference>
<dbReference type="InterPro" id="IPR011059">
    <property type="entry name" value="Metal-dep_hydrolase_composite"/>
</dbReference>
<name>A0A1M6UEU6_9BACT</name>
<dbReference type="Gene3D" id="3.20.20.140">
    <property type="entry name" value="Metal-dependent hydrolases"/>
    <property type="match status" value="1"/>
</dbReference>
<reference evidence="5" key="1">
    <citation type="submission" date="2016-11" db="EMBL/GenBank/DDBJ databases">
        <authorList>
            <person name="Varghese N."/>
            <person name="Submissions S."/>
        </authorList>
    </citation>
    <scope>NUCLEOTIDE SEQUENCE [LARGE SCALE GENOMIC DNA]</scope>
    <source>
        <strain evidence="5">DSM 22212</strain>
    </source>
</reference>
<evidence type="ECO:0000259" key="3">
    <source>
        <dbReference type="Pfam" id="PF12680"/>
    </source>
</evidence>
<dbReference type="AlphaFoldDB" id="A0A1M6UEU6"/>